<name>A0A2K1K3U9_PHYPA</name>
<dbReference type="AlphaFoldDB" id="A0A2K1K3U9"/>
<dbReference type="PaxDb" id="3218-PP1S89_57V6.1"/>
<organism evidence="1">
    <name type="scientific">Physcomitrium patens</name>
    <name type="common">Spreading-leaved earth moss</name>
    <name type="synonym">Physcomitrella patens</name>
    <dbReference type="NCBI Taxonomy" id="3218"/>
    <lineage>
        <taxon>Eukaryota</taxon>
        <taxon>Viridiplantae</taxon>
        <taxon>Streptophyta</taxon>
        <taxon>Embryophyta</taxon>
        <taxon>Bryophyta</taxon>
        <taxon>Bryophytina</taxon>
        <taxon>Bryopsida</taxon>
        <taxon>Funariidae</taxon>
        <taxon>Funariales</taxon>
        <taxon>Funariaceae</taxon>
        <taxon>Physcomitrium</taxon>
    </lineage>
</organism>
<evidence type="ECO:0000313" key="1">
    <source>
        <dbReference type="EMBL" id="PNR48452.1"/>
    </source>
</evidence>
<evidence type="ECO:0000313" key="2">
    <source>
        <dbReference type="EnsemblPlants" id="PAC:32913787.CDS.1"/>
    </source>
</evidence>
<reference evidence="1 3" key="2">
    <citation type="journal article" date="2018" name="Plant J.">
        <title>The Physcomitrella patens chromosome-scale assembly reveals moss genome structure and evolution.</title>
        <authorList>
            <person name="Lang D."/>
            <person name="Ullrich K.K."/>
            <person name="Murat F."/>
            <person name="Fuchs J."/>
            <person name="Jenkins J."/>
            <person name="Haas F.B."/>
            <person name="Piednoel M."/>
            <person name="Gundlach H."/>
            <person name="Van Bel M."/>
            <person name="Meyberg R."/>
            <person name="Vives C."/>
            <person name="Morata J."/>
            <person name="Symeonidi A."/>
            <person name="Hiss M."/>
            <person name="Muchero W."/>
            <person name="Kamisugi Y."/>
            <person name="Saleh O."/>
            <person name="Blanc G."/>
            <person name="Decker E.L."/>
            <person name="van Gessel N."/>
            <person name="Grimwood J."/>
            <person name="Hayes R.D."/>
            <person name="Graham S.W."/>
            <person name="Gunter L.E."/>
            <person name="McDaniel S.F."/>
            <person name="Hoernstein S.N.W."/>
            <person name="Larsson A."/>
            <person name="Li F.W."/>
            <person name="Perroud P.F."/>
            <person name="Phillips J."/>
            <person name="Ranjan P."/>
            <person name="Rokshar D.S."/>
            <person name="Rothfels C.J."/>
            <person name="Schneider L."/>
            <person name="Shu S."/>
            <person name="Stevenson D.W."/>
            <person name="Thummler F."/>
            <person name="Tillich M."/>
            <person name="Villarreal Aguilar J.C."/>
            <person name="Widiez T."/>
            <person name="Wong G.K."/>
            <person name="Wymore A."/>
            <person name="Zhang Y."/>
            <person name="Zimmer A.D."/>
            <person name="Quatrano R.S."/>
            <person name="Mayer K.F.X."/>
            <person name="Goodstein D."/>
            <person name="Casacuberta J.M."/>
            <person name="Vandepoele K."/>
            <person name="Reski R."/>
            <person name="Cuming A.C."/>
            <person name="Tuskan G.A."/>
            <person name="Maumus F."/>
            <person name="Salse J."/>
            <person name="Schmutz J."/>
            <person name="Rensing S.A."/>
        </authorList>
    </citation>
    <scope>NUCLEOTIDE SEQUENCE [LARGE SCALE GENOMIC DNA]</scope>
    <source>
        <strain evidence="2 3">cv. Gransden 2004</strain>
    </source>
</reference>
<evidence type="ECO:0000313" key="3">
    <source>
        <dbReference type="Proteomes" id="UP000006727"/>
    </source>
</evidence>
<dbReference type="EnsemblPlants" id="Pp3c9_19560V3.1">
    <property type="protein sequence ID" value="PAC:32913787.CDS.1"/>
    <property type="gene ID" value="Pp3c9_19560"/>
</dbReference>
<dbReference type="Gramene" id="Pp3c9_19560V3.1">
    <property type="protein sequence ID" value="PAC:32913787.CDS.1"/>
    <property type="gene ID" value="Pp3c9_19560"/>
</dbReference>
<dbReference type="EMBL" id="ABEU02000009">
    <property type="protein sequence ID" value="PNR48452.1"/>
    <property type="molecule type" value="Genomic_DNA"/>
</dbReference>
<dbReference type="InParanoid" id="A0A2K1K3U9"/>
<reference evidence="1 3" key="1">
    <citation type="journal article" date="2008" name="Science">
        <title>The Physcomitrella genome reveals evolutionary insights into the conquest of land by plants.</title>
        <authorList>
            <person name="Rensing S."/>
            <person name="Lang D."/>
            <person name="Zimmer A."/>
            <person name="Terry A."/>
            <person name="Salamov A."/>
            <person name="Shapiro H."/>
            <person name="Nishiyama T."/>
            <person name="Perroud P.-F."/>
            <person name="Lindquist E."/>
            <person name="Kamisugi Y."/>
            <person name="Tanahashi T."/>
            <person name="Sakakibara K."/>
            <person name="Fujita T."/>
            <person name="Oishi K."/>
            <person name="Shin-I T."/>
            <person name="Kuroki Y."/>
            <person name="Toyoda A."/>
            <person name="Suzuki Y."/>
            <person name="Hashimoto A."/>
            <person name="Yamaguchi K."/>
            <person name="Sugano A."/>
            <person name="Kohara Y."/>
            <person name="Fujiyama A."/>
            <person name="Anterola A."/>
            <person name="Aoki S."/>
            <person name="Ashton N."/>
            <person name="Barbazuk W.B."/>
            <person name="Barker E."/>
            <person name="Bennetzen J."/>
            <person name="Bezanilla M."/>
            <person name="Blankenship R."/>
            <person name="Cho S.H."/>
            <person name="Dutcher S."/>
            <person name="Estelle M."/>
            <person name="Fawcett J.A."/>
            <person name="Gundlach H."/>
            <person name="Hanada K."/>
            <person name="Heyl A."/>
            <person name="Hicks K.A."/>
            <person name="Hugh J."/>
            <person name="Lohr M."/>
            <person name="Mayer K."/>
            <person name="Melkozernov A."/>
            <person name="Murata T."/>
            <person name="Nelson D."/>
            <person name="Pils B."/>
            <person name="Prigge M."/>
            <person name="Reiss B."/>
            <person name="Renner T."/>
            <person name="Rombauts S."/>
            <person name="Rushton P."/>
            <person name="Sanderfoot A."/>
            <person name="Schween G."/>
            <person name="Shiu S.-H."/>
            <person name="Stueber K."/>
            <person name="Theodoulou F.L."/>
            <person name="Tu H."/>
            <person name="Van de Peer Y."/>
            <person name="Verrier P.J."/>
            <person name="Waters E."/>
            <person name="Wood A."/>
            <person name="Yang L."/>
            <person name="Cove D."/>
            <person name="Cuming A."/>
            <person name="Hasebe M."/>
            <person name="Lucas S."/>
            <person name="Mishler D.B."/>
            <person name="Reski R."/>
            <person name="Grigoriev I."/>
            <person name="Quatrano R.S."/>
            <person name="Boore J.L."/>
        </authorList>
    </citation>
    <scope>NUCLEOTIDE SEQUENCE [LARGE SCALE GENOMIC DNA]</scope>
    <source>
        <strain evidence="2 3">cv. Gransden 2004</strain>
    </source>
</reference>
<keyword evidence="3" id="KW-1185">Reference proteome</keyword>
<dbReference type="Proteomes" id="UP000006727">
    <property type="component" value="Chromosome 9"/>
</dbReference>
<gene>
    <name evidence="1" type="ORF">PHYPA_012928</name>
</gene>
<proteinExistence type="predicted"/>
<accession>A0A2K1K3U9</accession>
<reference evidence="2" key="3">
    <citation type="submission" date="2020-12" db="UniProtKB">
        <authorList>
            <consortium name="EnsemblPlants"/>
        </authorList>
    </citation>
    <scope>IDENTIFICATION</scope>
</reference>
<sequence length="81" mass="8841">MLELALEFMGLSYPVSDAPPVLGQIVSGAAAGQSGKSMEPFDDGFRHPPTILICFLWAHRGFWHLCKEHNPFDSCVGAKPL</sequence>
<protein>
    <submittedName>
        <fullName evidence="1 2">Uncharacterized protein</fullName>
    </submittedName>
</protein>